<dbReference type="Proteomes" id="UP001162992">
    <property type="component" value="Chromosome 14"/>
</dbReference>
<keyword evidence="2" id="KW-1185">Reference proteome</keyword>
<organism evidence="1 2">
    <name type="scientific">Diphasiastrum complanatum</name>
    <name type="common">Issler's clubmoss</name>
    <name type="synonym">Lycopodium complanatum</name>
    <dbReference type="NCBI Taxonomy" id="34168"/>
    <lineage>
        <taxon>Eukaryota</taxon>
        <taxon>Viridiplantae</taxon>
        <taxon>Streptophyta</taxon>
        <taxon>Embryophyta</taxon>
        <taxon>Tracheophyta</taxon>
        <taxon>Lycopodiopsida</taxon>
        <taxon>Lycopodiales</taxon>
        <taxon>Lycopodiaceae</taxon>
        <taxon>Lycopodioideae</taxon>
        <taxon>Diphasiastrum</taxon>
    </lineage>
</organism>
<sequence length="383" mass="42713">MTCKSRFQLSDMKTMDMALIQMADNRQSNLQNQEPILITQPNSTDDTDEKRSVTSFNLPRESNAEKLKGLADDSHSFQFLESSKHRRSKTSKRGYHSGKKSQAYKKHHRTPYSYLKPGALAQFRDAQRSARTVHSSIRRGIVDDGKTINTAEEQAIPSQTINAEQALASSDFSCRVFRRSYGPACLHRKKLLAPKAEVLLASTQVSAASSASEITEDSTQESLFEGLPLELLVRIVCKLQHDQIKPAFHVCKRLCHAVVIAKQNHFNYTTPGRVREPQMIPRPLMPHSNQLPFLSRVGGDGGPARHPGTPKAPRHAPKPQAARISVAEMRQIAASLFPGSRNRVRQGRQPCLPKPVLRSGSSHRVLFNEEELCQAIAQNSLSI</sequence>
<reference evidence="2" key="1">
    <citation type="journal article" date="2024" name="Proc. Natl. Acad. Sci. U.S.A.">
        <title>Extraordinary preservation of gene collinearity over three hundred million years revealed in homosporous lycophytes.</title>
        <authorList>
            <person name="Li C."/>
            <person name="Wickell D."/>
            <person name="Kuo L.Y."/>
            <person name="Chen X."/>
            <person name="Nie B."/>
            <person name="Liao X."/>
            <person name="Peng D."/>
            <person name="Ji J."/>
            <person name="Jenkins J."/>
            <person name="Williams M."/>
            <person name="Shu S."/>
            <person name="Plott C."/>
            <person name="Barry K."/>
            <person name="Rajasekar S."/>
            <person name="Grimwood J."/>
            <person name="Han X."/>
            <person name="Sun S."/>
            <person name="Hou Z."/>
            <person name="He W."/>
            <person name="Dai G."/>
            <person name="Sun C."/>
            <person name="Schmutz J."/>
            <person name="Leebens-Mack J.H."/>
            <person name="Li F.W."/>
            <person name="Wang L."/>
        </authorList>
    </citation>
    <scope>NUCLEOTIDE SEQUENCE [LARGE SCALE GENOMIC DNA]</scope>
    <source>
        <strain evidence="2">cv. PW_Plant_1</strain>
    </source>
</reference>
<name>A0ACC2BMP2_DIPCM</name>
<gene>
    <name evidence="1" type="ORF">O6H91_14G030200</name>
</gene>
<evidence type="ECO:0000313" key="2">
    <source>
        <dbReference type="Proteomes" id="UP001162992"/>
    </source>
</evidence>
<dbReference type="EMBL" id="CM055105">
    <property type="protein sequence ID" value="KAJ7531044.1"/>
    <property type="molecule type" value="Genomic_DNA"/>
</dbReference>
<accession>A0ACC2BMP2</accession>
<evidence type="ECO:0000313" key="1">
    <source>
        <dbReference type="EMBL" id="KAJ7531044.1"/>
    </source>
</evidence>
<protein>
    <submittedName>
        <fullName evidence="1">Uncharacterized protein</fullName>
    </submittedName>
</protein>
<proteinExistence type="predicted"/>
<comment type="caution">
    <text evidence="1">The sequence shown here is derived from an EMBL/GenBank/DDBJ whole genome shotgun (WGS) entry which is preliminary data.</text>
</comment>